<evidence type="ECO:0000313" key="2">
    <source>
        <dbReference type="EMBL" id="KAK6981558.1"/>
    </source>
</evidence>
<proteinExistence type="predicted"/>
<dbReference type="AlphaFoldDB" id="A0AAV9ZGT1"/>
<name>A0AAV9ZGT1_9AGAR</name>
<keyword evidence="3" id="KW-1185">Reference proteome</keyword>
<dbReference type="EMBL" id="JAWWNJ010000149">
    <property type="protein sequence ID" value="KAK6981558.1"/>
    <property type="molecule type" value="Genomic_DNA"/>
</dbReference>
<dbReference type="Proteomes" id="UP001362999">
    <property type="component" value="Unassembled WGS sequence"/>
</dbReference>
<reference evidence="2 3" key="1">
    <citation type="journal article" date="2024" name="J Genomics">
        <title>Draft genome sequencing and assembly of Favolaschia claudopus CIRM-BRFM 2984 isolated from oak limbs.</title>
        <authorList>
            <person name="Navarro D."/>
            <person name="Drula E."/>
            <person name="Chaduli D."/>
            <person name="Cazenave R."/>
            <person name="Ahrendt S."/>
            <person name="Wang J."/>
            <person name="Lipzen A."/>
            <person name="Daum C."/>
            <person name="Barry K."/>
            <person name="Grigoriev I.V."/>
            <person name="Favel A."/>
            <person name="Rosso M.N."/>
            <person name="Martin F."/>
        </authorList>
    </citation>
    <scope>NUCLEOTIDE SEQUENCE [LARGE SCALE GENOMIC DNA]</scope>
    <source>
        <strain evidence="2 3">CIRM-BRFM 2984</strain>
    </source>
</reference>
<protein>
    <submittedName>
        <fullName evidence="2">Uncharacterized protein</fullName>
    </submittedName>
</protein>
<feature type="region of interest" description="Disordered" evidence="1">
    <location>
        <begin position="55"/>
        <end position="94"/>
    </location>
</feature>
<feature type="compositionally biased region" description="Basic and acidic residues" evidence="1">
    <location>
        <begin position="80"/>
        <end position="94"/>
    </location>
</feature>
<gene>
    <name evidence="2" type="ORF">R3P38DRAFT_2808036</name>
</gene>
<evidence type="ECO:0000256" key="1">
    <source>
        <dbReference type="SAM" id="MobiDB-lite"/>
    </source>
</evidence>
<evidence type="ECO:0000313" key="3">
    <source>
        <dbReference type="Proteomes" id="UP001362999"/>
    </source>
</evidence>
<feature type="compositionally biased region" description="Basic and acidic residues" evidence="1">
    <location>
        <begin position="60"/>
        <end position="69"/>
    </location>
</feature>
<feature type="compositionally biased region" description="Basic and acidic residues" evidence="1">
    <location>
        <begin position="224"/>
        <end position="246"/>
    </location>
</feature>
<sequence length="255" mass="29488">MALRFENDSFGQAHYREYFRLQSEDPDFRRTAIAEELERRVVSWVEQKEGKSWPTLRLRAPQDAKKDLPGGKPGSATLANDKRTAKSGEEARRDEIQLKFAEPNQADGMQTDCLAQIQFRAHSFYCSPLQFKPDFREEQRTICKELTSKSGFGTINGTLRSRCRLSPRDIEPRKAEIQKFPTAALEADLNHLKAQRIQFQRFRDGFPEVLRGAGPVKSRGKASNNDRRNETENRDRQRCNDMEEGKKKRIKVIVQ</sequence>
<feature type="region of interest" description="Disordered" evidence="1">
    <location>
        <begin position="210"/>
        <end position="255"/>
    </location>
</feature>
<accession>A0AAV9ZGT1</accession>
<comment type="caution">
    <text evidence="2">The sequence shown here is derived from an EMBL/GenBank/DDBJ whole genome shotgun (WGS) entry which is preliminary data.</text>
</comment>
<organism evidence="2 3">
    <name type="scientific">Favolaschia claudopus</name>
    <dbReference type="NCBI Taxonomy" id="2862362"/>
    <lineage>
        <taxon>Eukaryota</taxon>
        <taxon>Fungi</taxon>
        <taxon>Dikarya</taxon>
        <taxon>Basidiomycota</taxon>
        <taxon>Agaricomycotina</taxon>
        <taxon>Agaricomycetes</taxon>
        <taxon>Agaricomycetidae</taxon>
        <taxon>Agaricales</taxon>
        <taxon>Marasmiineae</taxon>
        <taxon>Mycenaceae</taxon>
        <taxon>Favolaschia</taxon>
    </lineage>
</organism>